<organism evidence="11 12">
    <name type="scientific">Cricetulus griseus</name>
    <name type="common">Chinese hamster</name>
    <name type="synonym">Cricetulus barabensis griseus</name>
    <dbReference type="NCBI Taxonomy" id="10029"/>
    <lineage>
        <taxon>Eukaryota</taxon>
        <taxon>Metazoa</taxon>
        <taxon>Chordata</taxon>
        <taxon>Craniata</taxon>
        <taxon>Vertebrata</taxon>
        <taxon>Euteleostomi</taxon>
        <taxon>Mammalia</taxon>
        <taxon>Eutheria</taxon>
        <taxon>Euarchontoglires</taxon>
        <taxon>Glires</taxon>
        <taxon>Rodentia</taxon>
        <taxon>Myomorpha</taxon>
        <taxon>Muroidea</taxon>
        <taxon>Cricetidae</taxon>
        <taxon>Cricetinae</taxon>
        <taxon>Cricetulus</taxon>
    </lineage>
</organism>
<dbReference type="Pfam" id="PF22595">
    <property type="entry name" value="CFAP107"/>
    <property type="match status" value="1"/>
</dbReference>
<evidence type="ECO:0000256" key="1">
    <source>
        <dbReference type="ARBA" id="ARBA00004611"/>
    </source>
</evidence>
<dbReference type="Proteomes" id="UP000030759">
    <property type="component" value="Unassembled WGS sequence"/>
</dbReference>
<evidence type="ECO:0000256" key="2">
    <source>
        <dbReference type="ARBA" id="ARBA00022490"/>
    </source>
</evidence>
<keyword evidence="9" id="KW-0812">Transmembrane</keyword>
<dbReference type="Pfam" id="PF07859">
    <property type="entry name" value="Abhydrolase_3"/>
    <property type="match status" value="1"/>
</dbReference>
<evidence type="ECO:0000313" key="11">
    <source>
        <dbReference type="EMBL" id="ERE83534.1"/>
    </source>
</evidence>
<evidence type="ECO:0000256" key="3">
    <source>
        <dbReference type="ARBA" id="ARBA00022846"/>
    </source>
</evidence>
<name>A0A061IJG7_CRIGR</name>
<dbReference type="InterPro" id="IPR054709">
    <property type="entry name" value="CFAP107"/>
</dbReference>
<reference evidence="12" key="1">
    <citation type="journal article" date="2013" name="Nat. Biotechnol.">
        <title>Chinese hamster genome sequenced from sorted chromosomes.</title>
        <authorList>
            <person name="Brinkrolf K."/>
            <person name="Rupp O."/>
            <person name="Laux H."/>
            <person name="Kollin F."/>
            <person name="Ernst W."/>
            <person name="Linke B."/>
            <person name="Kofler R."/>
            <person name="Romand S."/>
            <person name="Hesse F."/>
            <person name="Budach W.E."/>
            <person name="Galosy S."/>
            <person name="Muller D."/>
            <person name="Noll T."/>
            <person name="Wienberg J."/>
            <person name="Jostock T."/>
            <person name="Leonard M."/>
            <person name="Grillari J."/>
            <person name="Tauch A."/>
            <person name="Goesmann A."/>
            <person name="Helk B."/>
            <person name="Mott J.E."/>
            <person name="Puhler A."/>
            <person name="Borth N."/>
        </authorList>
    </citation>
    <scope>NUCLEOTIDE SEQUENCE [LARGE SCALE GENOMIC DNA]</scope>
    <source>
        <strain evidence="12">17A/GY</strain>
    </source>
</reference>
<keyword evidence="3" id="KW-0282">Flagellum</keyword>
<dbReference type="EMBL" id="KE668732">
    <property type="protein sequence ID" value="ERE83534.1"/>
    <property type="molecule type" value="Genomic_DNA"/>
</dbReference>
<keyword evidence="9" id="KW-1133">Transmembrane helix</keyword>
<dbReference type="PANTHER" id="PTHR31180:SF2">
    <property type="entry name" value="CILIA- AND FLAGELLA-ASSOCIATED PROTEIN 107"/>
    <property type="match status" value="1"/>
</dbReference>
<dbReference type="GO" id="GO:0016787">
    <property type="term" value="F:hydrolase activity"/>
    <property type="evidence" value="ECO:0007669"/>
    <property type="project" value="UniProtKB-KW"/>
</dbReference>
<sequence length="524" mass="59855">MVPLALTLLVAAVASFSLGVLLWVICIHFWTEHIPKGITHPVRLRILSCLLHLTLTWGMIFEKLGLCYATQFASFLHDLKPLKRDPDIVVTDLRFGTIPVKLYQPKESSSTLRTGIIFFHGGGTVLGSLRTHHNVCLRLSKDCGSVVLAVGYRKSPKYKYPAMKNDCVAATAQFLKSLHVYGVDPSRVVVCGDSVGGNAATVICQLFRNKADFPQIRAQILIYSSLQSIDFRGPSYQQNANIPLLSWNLAFYCCCCHLDVSTSWKSVIKSGTHLPPEVWEKYRKWLGSENIPERFKKRGYQCIPPGPVNEDAYREITLALNSICSPLIAEDDIVSQLPETCIVSCWQIEKKYSTRVLVGNWVEERRKFTKATDCTPQSIYKKDYVVFPNHRPDDITRWYDIRKMEGLPKKHLITHHQEPSYRYLISTYDDHYNRHNYNPGVPALRTWNGQKLLWLPEKTDFPLPAPPTNYGLLEQLKQKWLVSKTGLRESIYTTSYPRLPACTMSRREHAIRVPLPRLQPIPRS</sequence>
<dbReference type="GO" id="GO:0030317">
    <property type="term" value="P:flagellated sperm motility"/>
    <property type="evidence" value="ECO:0007669"/>
    <property type="project" value="InterPro"/>
</dbReference>
<evidence type="ECO:0000256" key="5">
    <source>
        <dbReference type="ARBA" id="ARBA00023212"/>
    </source>
</evidence>
<evidence type="ECO:0000256" key="7">
    <source>
        <dbReference type="ARBA" id="ARBA00035003"/>
    </source>
</evidence>
<dbReference type="InterPro" id="IPR013094">
    <property type="entry name" value="AB_hydrolase_3"/>
</dbReference>
<feature type="transmembrane region" description="Helical" evidence="9">
    <location>
        <begin position="6"/>
        <end position="30"/>
    </location>
</feature>
<dbReference type="GO" id="GO:0005879">
    <property type="term" value="C:axonemal microtubule"/>
    <property type="evidence" value="ECO:0007669"/>
    <property type="project" value="TreeGrafter"/>
</dbReference>
<proteinExistence type="predicted"/>
<dbReference type="AlphaFoldDB" id="A0A061IJG7"/>
<keyword evidence="6" id="KW-0966">Cell projection</keyword>
<dbReference type="InterPro" id="IPR037662">
    <property type="entry name" value="CFAP68/107"/>
</dbReference>
<evidence type="ECO:0000256" key="8">
    <source>
        <dbReference type="ARBA" id="ARBA00046435"/>
    </source>
</evidence>
<evidence type="ECO:0000259" key="10">
    <source>
        <dbReference type="Pfam" id="PF07859"/>
    </source>
</evidence>
<evidence type="ECO:0000256" key="6">
    <source>
        <dbReference type="ARBA" id="ARBA00023273"/>
    </source>
</evidence>
<comment type="subunit">
    <text evidence="8">Microtubule inner protein component of sperm flagellar doublet microtubules.</text>
</comment>
<keyword evidence="9" id="KW-0472">Membrane</keyword>
<evidence type="ECO:0000313" key="12">
    <source>
        <dbReference type="Proteomes" id="UP000030759"/>
    </source>
</evidence>
<dbReference type="EC" id="3.1.1.-" evidence="11"/>
<dbReference type="SUPFAM" id="SSF53474">
    <property type="entry name" value="alpha/beta-Hydrolases"/>
    <property type="match status" value="1"/>
</dbReference>
<feature type="domain" description="Alpha/beta hydrolase fold-3" evidence="10">
    <location>
        <begin position="116"/>
        <end position="246"/>
    </location>
</feature>
<protein>
    <submittedName>
        <fullName evidence="11">Arylacetamide deacetylase-like 3</fullName>
        <ecNumber evidence="11">3.1.1.-</ecNumber>
    </submittedName>
</protein>
<keyword evidence="2" id="KW-0963">Cytoplasm</keyword>
<accession>A0A061IJG7</accession>
<evidence type="ECO:0000256" key="9">
    <source>
        <dbReference type="SAM" id="Phobius"/>
    </source>
</evidence>
<keyword evidence="4" id="KW-0969">Cilium</keyword>
<gene>
    <name evidence="11" type="ORF">H671_2g6639</name>
</gene>
<dbReference type="PANTHER" id="PTHR31180">
    <property type="entry name" value="CILIA- AND FLAGELLA-ASSOCIATED PROTEIN 107-RELATED"/>
    <property type="match status" value="1"/>
</dbReference>
<evidence type="ECO:0000256" key="4">
    <source>
        <dbReference type="ARBA" id="ARBA00023069"/>
    </source>
</evidence>
<keyword evidence="11" id="KW-0378">Hydrolase</keyword>
<dbReference type="Gene3D" id="3.40.50.1820">
    <property type="entry name" value="alpha/beta hydrolase"/>
    <property type="match status" value="1"/>
</dbReference>
<feature type="transmembrane region" description="Helical" evidence="9">
    <location>
        <begin position="42"/>
        <end position="61"/>
    </location>
</feature>
<comment type="subcellular location">
    <subcellularLocation>
        <location evidence="1">Cytoplasm</location>
        <location evidence="1">Cytoskeleton</location>
        <location evidence="1">Flagellum axoneme</location>
    </subcellularLocation>
</comment>
<dbReference type="InterPro" id="IPR029058">
    <property type="entry name" value="AB_hydrolase_fold"/>
</dbReference>
<keyword evidence="5" id="KW-0206">Cytoskeleton</keyword>
<comment type="function">
    <text evidence="7">Microtubule inner protein (MIP) part of the dynein-decorated doublet microtubules (DMTs) in cilia axoneme, which is required for motile cilia beating.</text>
</comment>